<dbReference type="GO" id="GO:0005634">
    <property type="term" value="C:nucleus"/>
    <property type="evidence" value="ECO:0007669"/>
    <property type="project" value="InterPro"/>
</dbReference>
<keyword evidence="9" id="KW-0137">Centromere</keyword>
<gene>
    <name evidence="10" type="ORF">QCA50_011953</name>
</gene>
<dbReference type="Proteomes" id="UP001385951">
    <property type="component" value="Unassembled WGS sequence"/>
</dbReference>
<evidence type="ECO:0000256" key="7">
    <source>
        <dbReference type="ARBA" id="ARBA00023054"/>
    </source>
</evidence>
<keyword evidence="8" id="KW-0131">Cell cycle</keyword>
<evidence type="ECO:0008006" key="12">
    <source>
        <dbReference type="Google" id="ProtNLM"/>
    </source>
</evidence>
<keyword evidence="4" id="KW-0132">Cell division</keyword>
<dbReference type="GO" id="GO:0051301">
    <property type="term" value="P:cell division"/>
    <property type="evidence" value="ECO:0007669"/>
    <property type="project" value="UniProtKB-KW"/>
</dbReference>
<organism evidence="10 11">
    <name type="scientific">Cerrena zonata</name>
    <dbReference type="NCBI Taxonomy" id="2478898"/>
    <lineage>
        <taxon>Eukaryota</taxon>
        <taxon>Fungi</taxon>
        <taxon>Dikarya</taxon>
        <taxon>Basidiomycota</taxon>
        <taxon>Agaricomycotina</taxon>
        <taxon>Agaricomycetes</taxon>
        <taxon>Polyporales</taxon>
        <taxon>Cerrenaceae</taxon>
        <taxon>Cerrena</taxon>
    </lineage>
</organism>
<evidence type="ECO:0000256" key="2">
    <source>
        <dbReference type="ARBA" id="ARBA00008643"/>
    </source>
</evidence>
<keyword evidence="5" id="KW-0498">Mitosis</keyword>
<keyword evidence="6" id="KW-0995">Kinetochore</keyword>
<dbReference type="AlphaFoldDB" id="A0AAW0G181"/>
<evidence type="ECO:0000256" key="5">
    <source>
        <dbReference type="ARBA" id="ARBA00022776"/>
    </source>
</evidence>
<evidence type="ECO:0000313" key="10">
    <source>
        <dbReference type="EMBL" id="KAK7685114.1"/>
    </source>
</evidence>
<evidence type="ECO:0000256" key="9">
    <source>
        <dbReference type="ARBA" id="ARBA00023328"/>
    </source>
</evidence>
<dbReference type="GO" id="GO:0051382">
    <property type="term" value="P:kinetochore assembly"/>
    <property type="evidence" value="ECO:0007669"/>
    <property type="project" value="TreeGrafter"/>
</dbReference>
<evidence type="ECO:0000256" key="8">
    <source>
        <dbReference type="ARBA" id="ARBA00023306"/>
    </source>
</evidence>
<keyword evidence="3" id="KW-0158">Chromosome</keyword>
<dbReference type="InterPro" id="IPR008685">
    <property type="entry name" value="Centromere_Mis12"/>
</dbReference>
<protein>
    <recommendedName>
        <fullName evidence="12">Mis12-domain-containing protein</fullName>
    </recommendedName>
</protein>
<dbReference type="PANTHER" id="PTHR14527:SF2">
    <property type="entry name" value="PROTEIN MIS12 HOMOLOG"/>
    <property type="match status" value="1"/>
</dbReference>
<comment type="caution">
    <text evidence="10">The sequence shown here is derived from an EMBL/GenBank/DDBJ whole genome shotgun (WGS) entry which is preliminary data.</text>
</comment>
<keyword evidence="7" id="KW-0175">Coiled coil</keyword>
<sequence>MSANNSVVPSVLLPELLGFVPQFLLDDIIDTANDAVRQAVDAMEGFLRRWVENRKQIKGADDWDPSQDLEQGLVAFQTLLYSHVDIAFDFFEVWSLRNIFAVPPNLPVVAPHQRGLDLTTPDNAEADLLTEIESLRRKIHAQRKLRRLFTHALSKSSLHRTRSERRLQHLSFLNAPQLQTFLSLPPSFQTMYDSVAMLPEYEDSDPHLVQNQIEPGKRPWEASKSGYLSWAVDTLVRKAGEKDGASGGAGSTVGTIVQLTSEVGSAEDIKTALQALNANINRES</sequence>
<dbReference type="GO" id="GO:0000070">
    <property type="term" value="P:mitotic sister chromatid segregation"/>
    <property type="evidence" value="ECO:0007669"/>
    <property type="project" value="TreeGrafter"/>
</dbReference>
<reference evidence="10 11" key="1">
    <citation type="submission" date="2022-09" db="EMBL/GenBank/DDBJ databases">
        <authorList>
            <person name="Palmer J.M."/>
        </authorList>
    </citation>
    <scope>NUCLEOTIDE SEQUENCE [LARGE SCALE GENOMIC DNA]</scope>
    <source>
        <strain evidence="10 11">DSM 7382</strain>
    </source>
</reference>
<comment type="subcellular location">
    <subcellularLocation>
        <location evidence="1">Chromosome</location>
        <location evidence="1">Centromere</location>
        <location evidence="1">Kinetochore</location>
    </subcellularLocation>
</comment>
<evidence type="ECO:0000256" key="3">
    <source>
        <dbReference type="ARBA" id="ARBA00022454"/>
    </source>
</evidence>
<keyword evidence="11" id="KW-1185">Reference proteome</keyword>
<evidence type="ECO:0000256" key="1">
    <source>
        <dbReference type="ARBA" id="ARBA00004629"/>
    </source>
</evidence>
<dbReference type="GO" id="GO:0000444">
    <property type="term" value="C:MIS12/MIND type complex"/>
    <property type="evidence" value="ECO:0007669"/>
    <property type="project" value="TreeGrafter"/>
</dbReference>
<evidence type="ECO:0000256" key="4">
    <source>
        <dbReference type="ARBA" id="ARBA00022618"/>
    </source>
</evidence>
<evidence type="ECO:0000313" key="11">
    <source>
        <dbReference type="Proteomes" id="UP001385951"/>
    </source>
</evidence>
<dbReference type="PANTHER" id="PTHR14527">
    <property type="entry name" value="PROTEIN MIS12 HOMOLOG"/>
    <property type="match status" value="1"/>
</dbReference>
<dbReference type="EMBL" id="JASBNA010000022">
    <property type="protein sequence ID" value="KAK7685114.1"/>
    <property type="molecule type" value="Genomic_DNA"/>
</dbReference>
<name>A0AAW0G181_9APHY</name>
<accession>A0AAW0G181</accession>
<comment type="similarity">
    <text evidence="2">Belongs to the mis12 family.</text>
</comment>
<proteinExistence type="inferred from homology"/>
<evidence type="ECO:0000256" key="6">
    <source>
        <dbReference type="ARBA" id="ARBA00022838"/>
    </source>
</evidence>
<dbReference type="Pfam" id="PF05859">
    <property type="entry name" value="Mis12"/>
    <property type="match status" value="1"/>
</dbReference>